<feature type="domain" description="Thioredoxin-like fold" evidence="4">
    <location>
        <begin position="165"/>
        <end position="259"/>
    </location>
</feature>
<sequence length="457" mass="50599">MSYAKTQRFPDGRSNGIRDLVRAPVPGSRGAVSLPELRAAAGESCARPALAPAGGAGAEAEDGPGVAVGDEDPGPTAASSGGSLLSSHVRSPALARRAVPGCAAWRRGARPARPALQLRPGRRPPDRGDAGRGQGAGKQQEIDSKDAIILHQFARPNNGVPSLSPFCLKMETYLRMADLPYQNYFGGKLSAQGKMPWIEYNHEKVSGTEFIIDFLEEKLGVNLNKNLGPHERAISRAVTKMVEEHFYWTLAYCQWVDNLNETRKMLSLSGGGPFSNLLRWVVCHITKGIVKREMHGHGIGRFSEEEIYMLMEKDMRSLAGLLGDKKYIMGPKLSTLDATVFGHLAQAMWTLPGTRPERLIKGELINLAMYCERIRRKFWPEWHHDDDNTIYESEESCEGSKTHTPLLDFSSYSRTETFEDEGAENSFSRTPDTDFTGHSLFDSDVDLDDYTDHEQCK</sequence>
<dbReference type="SFLD" id="SFLDG01180">
    <property type="entry name" value="SUF1"/>
    <property type="match status" value="1"/>
</dbReference>
<protein>
    <submittedName>
        <fullName evidence="6">Failed axon connections homolog isoform X7</fullName>
    </submittedName>
</protein>
<evidence type="ECO:0000256" key="1">
    <source>
        <dbReference type="ARBA" id="ARBA00006475"/>
    </source>
</evidence>
<dbReference type="PANTHER" id="PTHR12289:SF76">
    <property type="entry name" value="FAILED AXON CONNECTIONS HOMOLOG"/>
    <property type="match status" value="1"/>
</dbReference>
<dbReference type="PANTHER" id="PTHR12289">
    <property type="entry name" value="METAXIN RELATED"/>
    <property type="match status" value="1"/>
</dbReference>
<feature type="region of interest" description="Disordered" evidence="2">
    <location>
        <begin position="1"/>
        <end position="31"/>
    </location>
</feature>
<proteinExistence type="inferred from homology"/>
<dbReference type="SUPFAM" id="SSF47616">
    <property type="entry name" value="GST C-terminal domain-like"/>
    <property type="match status" value="1"/>
</dbReference>
<feature type="compositionally biased region" description="Low complexity" evidence="2">
    <location>
        <begin position="110"/>
        <end position="119"/>
    </location>
</feature>
<name>A0A9W2WWQ6_PHYMC</name>
<feature type="region of interest" description="Disordered" evidence="2">
    <location>
        <begin position="51"/>
        <end position="88"/>
    </location>
</feature>
<organism evidence="5 6">
    <name type="scientific">Physeter macrocephalus</name>
    <name type="common">Sperm whale</name>
    <name type="synonym">Physeter catodon</name>
    <dbReference type="NCBI Taxonomy" id="9755"/>
    <lineage>
        <taxon>Eukaryota</taxon>
        <taxon>Metazoa</taxon>
        <taxon>Chordata</taxon>
        <taxon>Craniata</taxon>
        <taxon>Vertebrata</taxon>
        <taxon>Euteleostomi</taxon>
        <taxon>Mammalia</taxon>
        <taxon>Eutheria</taxon>
        <taxon>Laurasiatheria</taxon>
        <taxon>Artiodactyla</taxon>
        <taxon>Whippomorpha</taxon>
        <taxon>Cetacea</taxon>
        <taxon>Odontoceti</taxon>
        <taxon>Physeteridae</taxon>
        <taxon>Physeter</taxon>
    </lineage>
</organism>
<dbReference type="GeneID" id="102980017"/>
<dbReference type="CDD" id="cd03193">
    <property type="entry name" value="GST_C_Metaxin"/>
    <property type="match status" value="1"/>
</dbReference>
<dbReference type="Proteomes" id="UP000248484">
    <property type="component" value="Chromosome 10"/>
</dbReference>
<dbReference type="Pfam" id="PF17171">
    <property type="entry name" value="GST_C_6"/>
    <property type="match status" value="1"/>
</dbReference>
<dbReference type="Pfam" id="PF17172">
    <property type="entry name" value="GST_N_4"/>
    <property type="match status" value="1"/>
</dbReference>
<dbReference type="SUPFAM" id="SSF52833">
    <property type="entry name" value="Thioredoxin-like"/>
    <property type="match status" value="1"/>
</dbReference>
<evidence type="ECO:0000259" key="3">
    <source>
        <dbReference type="Pfam" id="PF17171"/>
    </source>
</evidence>
<feature type="region of interest" description="Disordered" evidence="2">
    <location>
        <begin position="110"/>
        <end position="142"/>
    </location>
</feature>
<dbReference type="InterPro" id="IPR026928">
    <property type="entry name" value="FAX/IsoI-like"/>
</dbReference>
<evidence type="ECO:0000259" key="4">
    <source>
        <dbReference type="Pfam" id="PF17172"/>
    </source>
</evidence>
<gene>
    <name evidence="6" type="primary">FAXC</name>
</gene>
<dbReference type="InterPro" id="IPR050931">
    <property type="entry name" value="Mito_Protein_Transport_Metaxin"/>
</dbReference>
<dbReference type="InterPro" id="IPR036249">
    <property type="entry name" value="Thioredoxin-like_sf"/>
</dbReference>
<accession>A0A9W2WWQ6</accession>
<evidence type="ECO:0000256" key="2">
    <source>
        <dbReference type="SAM" id="MobiDB-lite"/>
    </source>
</evidence>
<dbReference type="RefSeq" id="XP_054943583.1">
    <property type="nucleotide sequence ID" value="XM_055087608.1"/>
</dbReference>
<dbReference type="SFLD" id="SFLDG01200">
    <property type="entry name" value="SUF1.1"/>
    <property type="match status" value="1"/>
</dbReference>
<dbReference type="CDD" id="cd03080">
    <property type="entry name" value="GST_N_Metaxin_like"/>
    <property type="match status" value="1"/>
</dbReference>
<dbReference type="CTD" id="84553"/>
<dbReference type="InterPro" id="IPR036282">
    <property type="entry name" value="Glutathione-S-Trfase_C_sf"/>
</dbReference>
<dbReference type="InterPro" id="IPR033468">
    <property type="entry name" value="Metaxin_GST"/>
</dbReference>
<keyword evidence="5" id="KW-1185">Reference proteome</keyword>
<evidence type="ECO:0000313" key="5">
    <source>
        <dbReference type="Proteomes" id="UP000248484"/>
    </source>
</evidence>
<dbReference type="InterPro" id="IPR012336">
    <property type="entry name" value="Thioredoxin-like_fold"/>
</dbReference>
<dbReference type="InterPro" id="IPR040079">
    <property type="entry name" value="Glutathione_S-Trfase"/>
</dbReference>
<dbReference type="AlphaFoldDB" id="A0A9W2WWQ6"/>
<evidence type="ECO:0000313" key="6">
    <source>
        <dbReference type="RefSeq" id="XP_054943583.1"/>
    </source>
</evidence>
<comment type="similarity">
    <text evidence="1">Belongs to the FAX family.</text>
</comment>
<dbReference type="SFLD" id="SFLDS00019">
    <property type="entry name" value="Glutathione_Transferase_(cytos"/>
    <property type="match status" value="1"/>
</dbReference>
<dbReference type="GO" id="GO:0005737">
    <property type="term" value="C:cytoplasm"/>
    <property type="evidence" value="ECO:0007669"/>
    <property type="project" value="TreeGrafter"/>
</dbReference>
<feature type="compositionally biased region" description="Low complexity" evidence="2">
    <location>
        <begin position="77"/>
        <end position="87"/>
    </location>
</feature>
<reference evidence="6" key="1">
    <citation type="submission" date="2025-08" db="UniProtKB">
        <authorList>
            <consortium name="RefSeq"/>
        </authorList>
    </citation>
    <scope>IDENTIFICATION</scope>
    <source>
        <tissue evidence="6">Muscle</tissue>
    </source>
</reference>
<feature type="domain" description="Metaxin glutathione S-transferase" evidence="3">
    <location>
        <begin position="312"/>
        <end position="374"/>
    </location>
</feature>